<organism evidence="5 6">
    <name type="scientific">Malassezia pachydermatis</name>
    <dbReference type="NCBI Taxonomy" id="77020"/>
    <lineage>
        <taxon>Eukaryota</taxon>
        <taxon>Fungi</taxon>
        <taxon>Dikarya</taxon>
        <taxon>Basidiomycota</taxon>
        <taxon>Ustilaginomycotina</taxon>
        <taxon>Malasseziomycetes</taxon>
        <taxon>Malasseziales</taxon>
        <taxon>Malasseziaceae</taxon>
        <taxon>Malassezia</taxon>
    </lineage>
</organism>
<evidence type="ECO:0000313" key="6">
    <source>
        <dbReference type="Proteomes" id="UP000037751"/>
    </source>
</evidence>
<dbReference type="STRING" id="77020.A0A0M8MQA3"/>
<keyword evidence="2" id="KW-0175">Coiled coil</keyword>
<dbReference type="GO" id="GO:0005737">
    <property type="term" value="C:cytoplasm"/>
    <property type="evidence" value="ECO:0007669"/>
    <property type="project" value="TreeGrafter"/>
</dbReference>
<dbReference type="GO" id="GO:0051082">
    <property type="term" value="F:unfolded protein binding"/>
    <property type="evidence" value="ECO:0007669"/>
    <property type="project" value="TreeGrafter"/>
</dbReference>
<dbReference type="Gene3D" id="1.10.287.110">
    <property type="entry name" value="DnaJ domain"/>
    <property type="match status" value="1"/>
</dbReference>
<evidence type="ECO:0000259" key="4">
    <source>
        <dbReference type="PROSITE" id="PS50076"/>
    </source>
</evidence>
<evidence type="ECO:0000256" key="2">
    <source>
        <dbReference type="SAM" id="Coils"/>
    </source>
</evidence>
<evidence type="ECO:0000256" key="1">
    <source>
        <dbReference type="ARBA" id="ARBA00023186"/>
    </source>
</evidence>
<keyword evidence="6" id="KW-1185">Reference proteome</keyword>
<evidence type="ECO:0000256" key="3">
    <source>
        <dbReference type="SAM" id="MobiDB-lite"/>
    </source>
</evidence>
<dbReference type="Pfam" id="PF00226">
    <property type="entry name" value="DnaJ"/>
    <property type="match status" value="1"/>
</dbReference>
<dbReference type="RefSeq" id="XP_017993810.1">
    <property type="nucleotide sequence ID" value="XM_018137423.1"/>
</dbReference>
<dbReference type="CDD" id="cd06257">
    <property type="entry name" value="DnaJ"/>
    <property type="match status" value="1"/>
</dbReference>
<dbReference type="GeneID" id="28729299"/>
<dbReference type="GO" id="GO:0042026">
    <property type="term" value="P:protein refolding"/>
    <property type="evidence" value="ECO:0007669"/>
    <property type="project" value="TreeGrafter"/>
</dbReference>
<accession>A0A0M8MQA3</accession>
<name>A0A0M8MQA3_9BASI</name>
<feature type="region of interest" description="Disordered" evidence="3">
    <location>
        <begin position="101"/>
        <end position="130"/>
    </location>
</feature>
<dbReference type="SUPFAM" id="SSF46565">
    <property type="entry name" value="Chaperone J-domain"/>
    <property type="match status" value="1"/>
</dbReference>
<dbReference type="InterPro" id="IPR036869">
    <property type="entry name" value="J_dom_sf"/>
</dbReference>
<reference evidence="5 6" key="1">
    <citation type="submission" date="2015-07" db="EMBL/GenBank/DDBJ databases">
        <title>Draft Genome Sequence of Malassezia furfur CBS1878 and Malassezia pachydermatis CBS1879.</title>
        <authorList>
            <person name="Triana S."/>
            <person name="Ohm R."/>
            <person name="Gonzalez A."/>
            <person name="DeCock H."/>
            <person name="Restrepo S."/>
            <person name="Celis A."/>
        </authorList>
    </citation>
    <scope>NUCLEOTIDE SEQUENCE [LARGE SCALE GENOMIC DNA]</scope>
    <source>
        <strain evidence="5 6">CBS 1879</strain>
    </source>
</reference>
<dbReference type="PANTHER" id="PTHR43096">
    <property type="entry name" value="DNAJ HOMOLOG 1, MITOCHONDRIAL-RELATED"/>
    <property type="match status" value="1"/>
</dbReference>
<proteinExistence type="predicted"/>
<dbReference type="AlphaFoldDB" id="A0A0M8MQA3"/>
<dbReference type="PANTHER" id="PTHR43096:SF52">
    <property type="entry name" value="DNAJ HOMOLOG 1, MITOCHONDRIAL-RELATED"/>
    <property type="match status" value="1"/>
</dbReference>
<feature type="domain" description="J" evidence="4">
    <location>
        <begin position="161"/>
        <end position="232"/>
    </location>
</feature>
<dbReference type="OrthoDB" id="445556at2759"/>
<dbReference type="VEuPathDB" id="FungiDB:Malapachy_2939"/>
<comment type="caution">
    <text evidence="5">The sequence shown here is derived from an EMBL/GenBank/DDBJ whole genome shotgun (WGS) entry which is preliminary data.</text>
</comment>
<dbReference type="Proteomes" id="UP000037751">
    <property type="component" value="Unassembled WGS sequence"/>
</dbReference>
<dbReference type="PROSITE" id="PS00636">
    <property type="entry name" value="DNAJ_1"/>
    <property type="match status" value="1"/>
</dbReference>
<dbReference type="InterPro" id="IPR001623">
    <property type="entry name" value="DnaJ_domain"/>
</dbReference>
<protein>
    <recommendedName>
        <fullName evidence="4">J domain-containing protein</fullName>
    </recommendedName>
</protein>
<dbReference type="EMBL" id="LGAV01000001">
    <property type="protein sequence ID" value="KOS16178.1"/>
    <property type="molecule type" value="Genomic_DNA"/>
</dbReference>
<dbReference type="InterPro" id="IPR018253">
    <property type="entry name" value="DnaJ_domain_CS"/>
</dbReference>
<feature type="compositionally biased region" description="Polar residues" evidence="3">
    <location>
        <begin position="117"/>
        <end position="127"/>
    </location>
</feature>
<evidence type="ECO:0000313" key="5">
    <source>
        <dbReference type="EMBL" id="KOS16178.1"/>
    </source>
</evidence>
<gene>
    <name evidence="5" type="ORF">Malapachy_2939</name>
</gene>
<sequence length="400" mass="45457">MAQPPQRLASPSLKRWVSRSAVATSKSYQCPKATDQDDDDLPPIYYPDISAAMDLIEESRREAAEEDEPMTSQPVEAVWQASSSYMDDPSPVHLTLPSQLSPCDTESDTHASVLERSATSHASSTWRPGTHTRSIHTLARHTYVGRRCFSCGHHVQAIHASPYELLGLPKSASTSDIKAKYYEHVKTLHPDAIVAEISESEKTQRLEKFRAVVKAYELLKDPKKRSLYDKYAAGWDYGSPTQPSTAWQGRGQFRPRTADEWEHWHMWSEVLRRAAHQGHHAPWQRMAQHNSTSSNFYGFHNVSPDEAKRRQEEAAPWNQRIFLLLIVSGMILAGVQIEGIKMYSTHDSSLAAQHTTMVANNLEQARRAARSEEGRLRQQLMLERAREKKRMRDTEETLST</sequence>
<keyword evidence="1" id="KW-0143">Chaperone</keyword>
<dbReference type="PRINTS" id="PR00625">
    <property type="entry name" value="JDOMAIN"/>
</dbReference>
<feature type="region of interest" description="Disordered" evidence="3">
    <location>
        <begin position="25"/>
        <end position="46"/>
    </location>
</feature>
<feature type="coiled-coil region" evidence="2">
    <location>
        <begin position="359"/>
        <end position="397"/>
    </location>
</feature>
<dbReference type="PROSITE" id="PS50076">
    <property type="entry name" value="DNAJ_2"/>
    <property type="match status" value="1"/>
</dbReference>
<dbReference type="SMART" id="SM00271">
    <property type="entry name" value="DnaJ"/>
    <property type="match status" value="1"/>
</dbReference>